<dbReference type="Gene3D" id="2.60.40.2810">
    <property type="match status" value="1"/>
</dbReference>
<evidence type="ECO:0000259" key="3">
    <source>
        <dbReference type="PROSITE" id="PS50853"/>
    </source>
</evidence>
<comment type="caution">
    <text evidence="5">The sequence shown here is derived from an EMBL/GenBank/DDBJ whole genome shotgun (WGS) entry which is preliminary data.</text>
</comment>
<feature type="domain" description="Autotransporter" evidence="4">
    <location>
        <begin position="1426"/>
        <end position="1705"/>
    </location>
</feature>
<dbReference type="Proteomes" id="UP000291822">
    <property type="component" value="Unassembled WGS sequence"/>
</dbReference>
<dbReference type="Pfam" id="PF17963">
    <property type="entry name" value="Big_9"/>
    <property type="match status" value="1"/>
</dbReference>
<dbReference type="Pfam" id="PF01833">
    <property type="entry name" value="TIG"/>
    <property type="match status" value="6"/>
</dbReference>
<feature type="compositionally biased region" description="Polar residues" evidence="1">
    <location>
        <begin position="1376"/>
        <end position="1385"/>
    </location>
</feature>
<proteinExistence type="predicted"/>
<dbReference type="NCBIfam" id="TIGR01414">
    <property type="entry name" value="autotrans_barl"/>
    <property type="match status" value="1"/>
</dbReference>
<reference evidence="5 6" key="1">
    <citation type="submission" date="2019-02" db="EMBL/GenBank/DDBJ databases">
        <title>Dyella amyloliquefaciens sp. nov., isolated from forest soil.</title>
        <authorList>
            <person name="Gao Z.-H."/>
            <person name="Qiu L.-H."/>
        </authorList>
    </citation>
    <scope>NUCLEOTIDE SEQUENCE [LARGE SCALE GENOMIC DNA]</scope>
    <source>
        <strain evidence="5 6">KACC 12747</strain>
    </source>
</reference>
<dbReference type="Pfam" id="PF03797">
    <property type="entry name" value="Autotransporter"/>
    <property type="match status" value="1"/>
</dbReference>
<dbReference type="Gene3D" id="2.60.40.10">
    <property type="entry name" value="Immunoglobulins"/>
    <property type="match status" value="9"/>
</dbReference>
<gene>
    <name evidence="5" type="ORF">EZM97_01310</name>
</gene>
<dbReference type="InterPro" id="IPR036709">
    <property type="entry name" value="Autotransporte_beta_dom_sf"/>
</dbReference>
<evidence type="ECO:0000313" key="5">
    <source>
        <dbReference type="EMBL" id="TCI12032.1"/>
    </source>
</evidence>
<dbReference type="Gene3D" id="2.60.40.3440">
    <property type="match status" value="1"/>
</dbReference>
<dbReference type="InterPro" id="IPR036116">
    <property type="entry name" value="FN3_sf"/>
</dbReference>
<dbReference type="GO" id="GO:0019867">
    <property type="term" value="C:outer membrane"/>
    <property type="evidence" value="ECO:0007669"/>
    <property type="project" value="InterPro"/>
</dbReference>
<dbReference type="CDD" id="cd00603">
    <property type="entry name" value="IPT_PCSR"/>
    <property type="match status" value="1"/>
</dbReference>
<dbReference type="SMART" id="SM00429">
    <property type="entry name" value="IPT"/>
    <property type="match status" value="6"/>
</dbReference>
<dbReference type="SUPFAM" id="SSF81296">
    <property type="entry name" value="E set domains"/>
    <property type="match status" value="6"/>
</dbReference>
<dbReference type="SMART" id="SM00869">
    <property type="entry name" value="Autotransporter"/>
    <property type="match status" value="1"/>
</dbReference>
<organism evidence="5 6">
    <name type="scientific">Dyella soli</name>
    <dbReference type="NCBI Taxonomy" id="522319"/>
    <lineage>
        <taxon>Bacteria</taxon>
        <taxon>Pseudomonadati</taxon>
        <taxon>Pseudomonadota</taxon>
        <taxon>Gammaproteobacteria</taxon>
        <taxon>Lysobacterales</taxon>
        <taxon>Rhodanobacteraceae</taxon>
        <taxon>Dyella</taxon>
    </lineage>
</organism>
<keyword evidence="6" id="KW-1185">Reference proteome</keyword>
<dbReference type="SMART" id="SM00060">
    <property type="entry name" value="FN3"/>
    <property type="match status" value="1"/>
</dbReference>
<feature type="compositionally biased region" description="Basic and acidic residues" evidence="1">
    <location>
        <begin position="1397"/>
        <end position="1407"/>
    </location>
</feature>
<dbReference type="PROSITE" id="PS51208">
    <property type="entry name" value="AUTOTRANSPORTER"/>
    <property type="match status" value="1"/>
</dbReference>
<accession>A0A4R0YS43</accession>
<dbReference type="CDD" id="cd00102">
    <property type="entry name" value="IPT"/>
    <property type="match status" value="5"/>
</dbReference>
<protein>
    <submittedName>
        <fullName evidence="5">Autotransporter domain-containing protein</fullName>
    </submittedName>
</protein>
<dbReference type="InterPro" id="IPR005546">
    <property type="entry name" value="Autotransporte_beta"/>
</dbReference>
<dbReference type="Pfam" id="PF05345">
    <property type="entry name" value="He_PIG"/>
    <property type="match status" value="2"/>
</dbReference>
<evidence type="ECO:0000259" key="4">
    <source>
        <dbReference type="PROSITE" id="PS51208"/>
    </source>
</evidence>
<dbReference type="Gene3D" id="2.40.128.130">
    <property type="entry name" value="Autotransporter beta-domain"/>
    <property type="match status" value="1"/>
</dbReference>
<dbReference type="EMBL" id="SJTG01000001">
    <property type="protein sequence ID" value="TCI12032.1"/>
    <property type="molecule type" value="Genomic_DNA"/>
</dbReference>
<dbReference type="InterPro" id="IPR013783">
    <property type="entry name" value="Ig-like_fold"/>
</dbReference>
<dbReference type="InterPro" id="IPR015919">
    <property type="entry name" value="Cadherin-like_sf"/>
</dbReference>
<dbReference type="InterPro" id="IPR002909">
    <property type="entry name" value="IPT_dom"/>
</dbReference>
<feature type="region of interest" description="Disordered" evidence="1">
    <location>
        <begin position="1376"/>
        <end position="1427"/>
    </location>
</feature>
<dbReference type="Pfam" id="PF00041">
    <property type="entry name" value="fn3"/>
    <property type="match status" value="1"/>
</dbReference>
<keyword evidence="2" id="KW-1133">Transmembrane helix</keyword>
<dbReference type="PROSITE" id="PS50853">
    <property type="entry name" value="FN3"/>
    <property type="match status" value="1"/>
</dbReference>
<feature type="domain" description="Fibronectin type-III" evidence="3">
    <location>
        <begin position="712"/>
        <end position="800"/>
    </location>
</feature>
<evidence type="ECO:0000313" key="6">
    <source>
        <dbReference type="Proteomes" id="UP000291822"/>
    </source>
</evidence>
<keyword evidence="2" id="KW-0472">Membrane</keyword>
<dbReference type="CDD" id="cd00063">
    <property type="entry name" value="FN3"/>
    <property type="match status" value="1"/>
</dbReference>
<dbReference type="GO" id="GO:0005509">
    <property type="term" value="F:calcium ion binding"/>
    <property type="evidence" value="ECO:0007669"/>
    <property type="project" value="InterPro"/>
</dbReference>
<sequence length="1707" mass="171752">MRWCKQAANRCRSLGGHRCVNRNRGLPMMVYRIRTALCRGRDWLGRVFGKGQAPRPDVASVAATPPRRKLRIATASLAMLLLACAMPGRAWAACPTGLSFSKVGDVQAGVALDMTCDLSGNGLGASMGENLNPAIGSQFTVGTSKGNQYQFTLTGFSDPEGDPIYRITLVGGQPSVEGIQLFVDQNNDLRTDAPVVIGVTTPAPTISGISPASGPIAGGSKITITGISLASTESVQIGGVLSTFTIDSPTQIQVTTPAMAVGVVPVTVTNAFSSATTSYTYVNPPVIASVSPTAGPTAGGTTVIINGTGFLNATAVTFGATSATGYTVNNDTQITATNPAHGAGTLDITVTTSGGTSTTSASDQFTYVAAPTVVSISPTSGAPAGGTPVTITGTNFSGATAVTFGGVAATGITVVSATSITATSPAGSGTVDVRVTTTGGTSATSAADQFTYIPAPTVTGIGPTAGPTAGGTSVTITGTNFSGVTDVTFGGTSATSFTTLSATSITATSPAGTGTVDVRVTTPSGTSAANASDHFTFVSAPTITGMSPTSGPVFGGTRVTITGTGFSGVTSLTFGGAAASSYSVDSDTQISAMTPANAAGATNVKVTTAGGTNGNGGSNVFTYSSAPTVTGISPAAGPAAGGTQVTITGTNLGNVTAVKFGTVAATNVTAGSSTSVTAFAPAGTLGSTVDITVSGSDGTSLPGNVQFSYLQIPGSPVVGSVTAGDKNAIVYFTPPVSDGGSTITGYEVTANGGITGSGASSPITVTGLTNGTAYTFTVKAINAIGASAPSGASPAVTPKGPQSITFANPGPQNFGATVTLSATADSGDPVLFTSATPNICKLTSGNSLLLTAPGSCTINADQSGNTAFLPAPTVSQTFSVVVPGGAVSFVTTSLPSGRIPGTYNQTIVAANGAPPYDFTVSGTLPNGITLSPSGMLSGTPTQAGTFPITVKVMDQAGQTASWNVSLVIDPPTIDLSASTLSNGQVGEAFSGQMSASGGVGSYTYAVTSGALPAGVTLSTAGVVSGTPTAAGTFNFTVTATDSLNFKGSLPFSVGINQPRPVVVDDTATTPANNVVMISVTNNDTGPLTSIDIGKAPAHGTATVHGLNVEYAPATNFFGTDSFTYTASGPGGTSNQATVTISVTPLAVPVVQPITVSVLAGKTVTLHAAQGATGGPFTGANVATPPATGVLTITGTDIAYTPAIDASGEVMFDYTLSNPFGTSLPAHATITVNPVPMAPSLNAQVLAGASTQVDLTSTAHGGPFTAANLVSVSPNNAGTATVSGSAGAYKLNFIASSGFSGVAQLSYTLSNAYATSEPGVVSVTVTARVDPSKDAEVLGVLNAQVNSTRRMAQGQITNFQQRLERLHSGADASGFSNGITLSSASRQNRDPMQGLRGTGDDTWSRRYLVDPNEPSGTPVSSATDKGSLPGGITVWTGGALNFGKSQPGTSDNGIDFSTSGLSVGADKRINDQLAVGAGVGYGHDVSDIGKHDSRSTTDSYNLAFYASYRPTANVYVDGLLGYQWLSFDSRRYVTSDGSRATGSRDGKQWFGSIALGYEQRKETWTLSPYARLDMAHAQLDGYTEQASGQNALSIERQSVKTTTGNLGVRAEWTIKSGYGMWLPTLRAEFQHDFQGSGVANMRYADLLSGPLYQASLTGQSSHRTMLGAGIQLQTLKGWLIRFEYQNLIENNSRENQSILLGVEKRFDP</sequence>
<evidence type="ECO:0000256" key="1">
    <source>
        <dbReference type="SAM" id="MobiDB-lite"/>
    </source>
</evidence>
<dbReference type="InterPro" id="IPR014756">
    <property type="entry name" value="Ig_E-set"/>
</dbReference>
<dbReference type="SUPFAM" id="SSF49265">
    <property type="entry name" value="Fibronectin type III"/>
    <property type="match status" value="1"/>
</dbReference>
<feature type="compositionally biased region" description="Polar residues" evidence="1">
    <location>
        <begin position="1413"/>
        <end position="1423"/>
    </location>
</feature>
<keyword evidence="2" id="KW-0812">Transmembrane</keyword>
<dbReference type="SUPFAM" id="SSF49313">
    <property type="entry name" value="Cadherin-like"/>
    <property type="match status" value="2"/>
</dbReference>
<name>A0A4R0YS43_9GAMM</name>
<evidence type="ECO:0000256" key="2">
    <source>
        <dbReference type="SAM" id="Phobius"/>
    </source>
</evidence>
<dbReference type="InterPro" id="IPR003961">
    <property type="entry name" value="FN3_dom"/>
</dbReference>
<feature type="transmembrane region" description="Helical" evidence="2">
    <location>
        <begin position="72"/>
        <end position="92"/>
    </location>
</feature>
<dbReference type="PANTHER" id="PTHR37494:SF1">
    <property type="entry name" value="STAPHYLOCOCCUS AUREUS SURFACE PROTEIN A"/>
    <property type="match status" value="1"/>
</dbReference>
<dbReference type="SUPFAM" id="SSF103515">
    <property type="entry name" value="Autotransporter"/>
    <property type="match status" value="1"/>
</dbReference>
<dbReference type="InterPro" id="IPR006315">
    <property type="entry name" value="OM_autotransptr_brl_dom"/>
</dbReference>
<dbReference type="PANTHER" id="PTHR37494">
    <property type="entry name" value="HEMAGGLUTININ"/>
    <property type="match status" value="1"/>
</dbReference>